<dbReference type="HOGENOM" id="CLU_1136254_0_0_9"/>
<feature type="transmembrane region" description="Helical" evidence="1">
    <location>
        <begin position="161"/>
        <end position="180"/>
    </location>
</feature>
<organism evidence="2 3">
    <name type="scientific">Bacillus cereus (strain VD146)</name>
    <dbReference type="NCBI Taxonomy" id="1053236"/>
    <lineage>
        <taxon>Bacteria</taxon>
        <taxon>Bacillati</taxon>
        <taxon>Bacillota</taxon>
        <taxon>Bacilli</taxon>
        <taxon>Bacillales</taxon>
        <taxon>Bacillaceae</taxon>
        <taxon>Bacillus</taxon>
        <taxon>Bacillus cereus group</taxon>
    </lineage>
</organism>
<evidence type="ECO:0000256" key="1">
    <source>
        <dbReference type="SAM" id="Phobius"/>
    </source>
</evidence>
<evidence type="ECO:0000313" key="2">
    <source>
        <dbReference type="EMBL" id="EOP32330.1"/>
    </source>
</evidence>
<protein>
    <recommendedName>
        <fullName evidence="4">IrrE N-terminal-like domain-containing protein</fullName>
    </recommendedName>
</protein>
<reference evidence="3" key="1">
    <citation type="submission" date="2012-12" db="EMBL/GenBank/DDBJ databases">
        <title>The genome sequence of Bacillus cereus VD146.</title>
        <authorList>
            <consortium name="The Broad Institute Genome Sequencing Platform"/>
            <consortium name="The Broad Institute Genome Sequencing Center for Infectious Disease"/>
            <person name="Feldgarden M."/>
            <person name="Van der Auwera G.A."/>
            <person name="Mahillon J."/>
            <person name="Duprez V."/>
            <person name="Timmery S."/>
            <person name="Mattelet C."/>
            <person name="Dierick K."/>
            <person name="Sun M."/>
            <person name="Yu Z."/>
            <person name="Zhu L."/>
            <person name="Hu X."/>
            <person name="Shank E.B."/>
            <person name="Swiecicka I."/>
            <person name="Hansen B.M."/>
            <person name="Andrup L."/>
            <person name="Walker B."/>
            <person name="Young S.K."/>
            <person name="Zeng Q."/>
            <person name="Gargeya S."/>
            <person name="Fitzgerald M."/>
            <person name="Haas B."/>
            <person name="Abouelleil A."/>
            <person name="Alvarado L."/>
            <person name="Arachchi H.M."/>
            <person name="Berlin A.M."/>
            <person name="Chapman S.B."/>
            <person name="Dewar J."/>
            <person name="Goldberg J."/>
            <person name="Griggs A."/>
            <person name="Gujja S."/>
            <person name="Hansen M."/>
            <person name="Howarth C."/>
            <person name="Imamovic A."/>
            <person name="Larimer J."/>
            <person name="McCowan C."/>
            <person name="Murphy C."/>
            <person name="Neiman D."/>
            <person name="Pearson M."/>
            <person name="Priest M."/>
            <person name="Roberts A."/>
            <person name="Saif S."/>
            <person name="Shea T."/>
            <person name="Sisk P."/>
            <person name="Sykes S."/>
            <person name="Wortman J."/>
            <person name="Nusbaum C."/>
            <person name="Birren B."/>
        </authorList>
    </citation>
    <scope>NUCLEOTIDE SEQUENCE [LARGE SCALE GENOMIC DNA]</scope>
    <source>
        <strain evidence="3">VD146</strain>
    </source>
</reference>
<proteinExistence type="predicted"/>
<dbReference type="Proteomes" id="UP000014020">
    <property type="component" value="Unassembled WGS sequence"/>
</dbReference>
<comment type="caution">
    <text evidence="2">The sequence shown here is derived from an EMBL/GenBank/DDBJ whole genome shotgun (WGS) entry which is preliminary data.</text>
</comment>
<keyword evidence="1" id="KW-1133">Transmembrane helix</keyword>
<dbReference type="AlphaFoldDB" id="R8MD51"/>
<evidence type="ECO:0008006" key="4">
    <source>
        <dbReference type="Google" id="ProtNLM"/>
    </source>
</evidence>
<accession>R8MD51</accession>
<keyword evidence="1" id="KW-0812">Transmembrane</keyword>
<sequence>MSLTPHEKLKQRIADEGIKIVQKNSYGTDNYSYSLVTNSNGDLVDRLIVEPMFPEISNEEQAFSLAHELGHHQAYVKRNKFLRVFFTDIREIKASNFFTIFTFPFIIYDEYKAWKNAKNICKEEQILASVETNISFEHRKQYALQTYWKEYKDSIFGTIKWFLSTYISCIILVLFLHLTYQAQIHIPLLYDLQEAVGTDNSRTGYVNVFYFLTIVTMLLVWFVKLISNRNRTSYKGTVFNNNRK</sequence>
<feature type="transmembrane region" description="Helical" evidence="1">
    <location>
        <begin position="208"/>
        <end position="226"/>
    </location>
</feature>
<gene>
    <name evidence="2" type="ORF">IK1_05866</name>
</gene>
<keyword evidence="1" id="KW-0472">Membrane</keyword>
<dbReference type="PATRIC" id="fig|1053236.3.peg.6229"/>
<dbReference type="EMBL" id="AHFE01000075">
    <property type="protein sequence ID" value="EOP32330.1"/>
    <property type="molecule type" value="Genomic_DNA"/>
</dbReference>
<evidence type="ECO:0000313" key="3">
    <source>
        <dbReference type="Proteomes" id="UP000014020"/>
    </source>
</evidence>
<name>R8MD51_BACCX</name>
<dbReference type="RefSeq" id="WP_016121314.1">
    <property type="nucleotide sequence ID" value="NZ_KB976684.1"/>
</dbReference>